<dbReference type="Pfam" id="PF13302">
    <property type="entry name" value="Acetyltransf_3"/>
    <property type="match status" value="1"/>
</dbReference>
<proteinExistence type="predicted"/>
<dbReference type="InterPro" id="IPR016181">
    <property type="entry name" value="Acyl_CoA_acyltransferase"/>
</dbReference>
<evidence type="ECO:0000259" key="1">
    <source>
        <dbReference type="PROSITE" id="PS51186"/>
    </source>
</evidence>
<dbReference type="AlphaFoldDB" id="A0A4Y8IP13"/>
<dbReference type="Proteomes" id="UP000297975">
    <property type="component" value="Unassembled WGS sequence"/>
</dbReference>
<dbReference type="Gene3D" id="3.40.630.30">
    <property type="match status" value="1"/>
</dbReference>
<accession>A0A4Y8IP13</accession>
<dbReference type="CDD" id="cd04301">
    <property type="entry name" value="NAT_SF"/>
    <property type="match status" value="1"/>
</dbReference>
<dbReference type="PANTHER" id="PTHR43415">
    <property type="entry name" value="SPERMIDINE N(1)-ACETYLTRANSFERASE"/>
    <property type="match status" value="1"/>
</dbReference>
<protein>
    <submittedName>
        <fullName evidence="2">N-acetyltransferase</fullName>
    </submittedName>
</protein>
<evidence type="ECO:0000313" key="3">
    <source>
        <dbReference type="Proteomes" id="UP000297975"/>
    </source>
</evidence>
<keyword evidence="2" id="KW-0808">Transferase</keyword>
<gene>
    <name evidence="2" type="ORF">E3U55_07420</name>
</gene>
<dbReference type="EMBL" id="SOPW01000006">
    <property type="protein sequence ID" value="TFB22124.1"/>
    <property type="molecule type" value="Genomic_DNA"/>
</dbReference>
<keyword evidence="3" id="KW-1185">Reference proteome</keyword>
<evidence type="ECO:0000313" key="2">
    <source>
        <dbReference type="EMBL" id="TFB22124.1"/>
    </source>
</evidence>
<dbReference type="PROSITE" id="PS51186">
    <property type="entry name" value="GNAT"/>
    <property type="match status" value="1"/>
</dbReference>
<feature type="domain" description="N-acetyltransferase" evidence="1">
    <location>
        <begin position="13"/>
        <end position="175"/>
    </location>
</feature>
<sequence length="193" mass="22123">MINAAPIIKGKNIILRQPIEQDVEDYLSVAISPELVRMYGGDTTKISSKTEDKALKFIQSIKDTKLGWCVEYNERLIGHTRLNVNDTDQRARYAVGLFAPSVWGKGLGTEITQLVLQYAFEVLNLHRVDLRVLQYNERAIKCYEKCGFIQEGLEREGALIEGKYETDVMMSILEREYQEVKNGFVKFNNLLNL</sequence>
<dbReference type="RefSeq" id="WP_134339796.1">
    <property type="nucleotide sequence ID" value="NZ_SOPW01000006.1"/>
</dbReference>
<dbReference type="GO" id="GO:0016747">
    <property type="term" value="F:acyltransferase activity, transferring groups other than amino-acyl groups"/>
    <property type="evidence" value="ECO:0007669"/>
    <property type="project" value="InterPro"/>
</dbReference>
<organism evidence="2 3">
    <name type="scientific">Filobacillus milosensis</name>
    <dbReference type="NCBI Taxonomy" id="94137"/>
    <lineage>
        <taxon>Bacteria</taxon>
        <taxon>Bacillati</taxon>
        <taxon>Bacillota</taxon>
        <taxon>Bacilli</taxon>
        <taxon>Bacillales</taxon>
        <taxon>Bacillaceae</taxon>
        <taxon>Filobacillus</taxon>
    </lineage>
</organism>
<reference evidence="2 3" key="1">
    <citation type="submission" date="2019-03" db="EMBL/GenBank/DDBJ databases">
        <authorList>
            <person name="He R.-H."/>
        </authorList>
    </citation>
    <scope>NUCLEOTIDE SEQUENCE [LARGE SCALE GENOMIC DNA]</scope>
    <source>
        <strain evidence="3">SH 714</strain>
    </source>
</reference>
<dbReference type="InterPro" id="IPR000182">
    <property type="entry name" value="GNAT_dom"/>
</dbReference>
<dbReference type="SUPFAM" id="SSF55729">
    <property type="entry name" value="Acyl-CoA N-acyltransferases (Nat)"/>
    <property type="match status" value="1"/>
</dbReference>
<name>A0A4Y8IP13_9BACI</name>
<dbReference type="OrthoDB" id="9795206at2"/>
<comment type="caution">
    <text evidence="2">The sequence shown here is derived from an EMBL/GenBank/DDBJ whole genome shotgun (WGS) entry which is preliminary data.</text>
</comment>
<dbReference type="PANTHER" id="PTHR43415:SF3">
    <property type="entry name" value="GNAT-FAMILY ACETYLTRANSFERASE"/>
    <property type="match status" value="1"/>
</dbReference>